<reference evidence="10" key="2">
    <citation type="submission" date="2023-06" db="EMBL/GenBank/DDBJ databases">
        <authorList>
            <person name="Ma L."/>
            <person name="Liu K.-W."/>
            <person name="Li Z."/>
            <person name="Hsiao Y.-Y."/>
            <person name="Qi Y."/>
            <person name="Fu T."/>
            <person name="Tang G."/>
            <person name="Zhang D."/>
            <person name="Sun W.-H."/>
            <person name="Liu D.-K."/>
            <person name="Li Y."/>
            <person name="Chen G.-Z."/>
            <person name="Liu X.-D."/>
            <person name="Liao X.-Y."/>
            <person name="Jiang Y.-T."/>
            <person name="Yu X."/>
            <person name="Hao Y."/>
            <person name="Huang J."/>
            <person name="Zhao X.-W."/>
            <person name="Ke S."/>
            <person name="Chen Y.-Y."/>
            <person name="Wu W.-L."/>
            <person name="Hsu J.-L."/>
            <person name="Lin Y.-F."/>
            <person name="Huang M.-D."/>
            <person name="Li C.-Y."/>
            <person name="Huang L."/>
            <person name="Wang Z.-W."/>
            <person name="Zhao X."/>
            <person name="Zhong W.-Y."/>
            <person name="Peng D.-H."/>
            <person name="Ahmad S."/>
            <person name="Lan S."/>
            <person name="Zhang J.-S."/>
            <person name="Tsai W.-C."/>
            <person name="Van De Peer Y."/>
            <person name="Liu Z.-J."/>
        </authorList>
    </citation>
    <scope>NUCLEOTIDE SEQUENCE</scope>
    <source>
        <strain evidence="10">CP</strain>
        <tissue evidence="10">Leaves</tissue>
    </source>
</reference>
<proteinExistence type="inferred from homology"/>
<evidence type="ECO:0000256" key="7">
    <source>
        <dbReference type="ARBA" id="ARBA00023136"/>
    </source>
</evidence>
<dbReference type="PANTHER" id="PTHR32285:SF324">
    <property type="entry name" value="PROTEIN TRICHOME BIREFRINGENCE-LIKE 25"/>
    <property type="match status" value="1"/>
</dbReference>
<accession>A0AAV9CBZ0</accession>
<name>A0AAV9CBZ0_ACOCL</name>
<keyword evidence="4" id="KW-0735">Signal-anchor</keyword>
<dbReference type="Proteomes" id="UP001180020">
    <property type="component" value="Unassembled WGS sequence"/>
</dbReference>
<evidence type="ECO:0000256" key="6">
    <source>
        <dbReference type="ARBA" id="ARBA00023034"/>
    </source>
</evidence>
<evidence type="ECO:0000256" key="3">
    <source>
        <dbReference type="ARBA" id="ARBA00022692"/>
    </source>
</evidence>
<comment type="subcellular location">
    <subcellularLocation>
        <location evidence="1">Golgi apparatus membrane</location>
        <topology evidence="1">Single-pass type II membrane protein</topology>
    </subcellularLocation>
</comment>
<keyword evidence="6" id="KW-0333">Golgi apparatus</keyword>
<keyword evidence="5" id="KW-1133">Transmembrane helix</keyword>
<dbReference type="Pfam" id="PF14416">
    <property type="entry name" value="PMR5N"/>
    <property type="match status" value="1"/>
</dbReference>
<evidence type="ECO:0000313" key="10">
    <source>
        <dbReference type="EMBL" id="KAK1286229.1"/>
    </source>
</evidence>
<dbReference type="InterPro" id="IPR025846">
    <property type="entry name" value="TBL_N"/>
</dbReference>
<gene>
    <name evidence="10" type="ORF">QJS10_CPB20g02058</name>
</gene>
<dbReference type="PANTHER" id="PTHR32285">
    <property type="entry name" value="PROTEIN TRICHOME BIREFRINGENCE-LIKE 9-RELATED"/>
    <property type="match status" value="1"/>
</dbReference>
<feature type="domain" description="Trichome birefringence-like C-terminal" evidence="8">
    <location>
        <begin position="160"/>
        <end position="451"/>
    </location>
</feature>
<organism evidence="10 11">
    <name type="scientific">Acorus calamus</name>
    <name type="common">Sweet flag</name>
    <dbReference type="NCBI Taxonomy" id="4465"/>
    <lineage>
        <taxon>Eukaryota</taxon>
        <taxon>Viridiplantae</taxon>
        <taxon>Streptophyta</taxon>
        <taxon>Embryophyta</taxon>
        <taxon>Tracheophyta</taxon>
        <taxon>Spermatophyta</taxon>
        <taxon>Magnoliopsida</taxon>
        <taxon>Liliopsida</taxon>
        <taxon>Acoraceae</taxon>
        <taxon>Acorus</taxon>
    </lineage>
</organism>
<dbReference type="GO" id="GO:1990538">
    <property type="term" value="F:xylan O-acetyltransferase activity"/>
    <property type="evidence" value="ECO:0007669"/>
    <property type="project" value="UniProtKB-ARBA"/>
</dbReference>
<sequence>MPDADASEGDNEDERVDGNAEALHVFEEEEMVKGEMSPDWTPWSLHKHNHVLIKFAIMILLMGLSFRLLFSHSGVFAPISDSPSAADPSMISSDYLAGLGFSRKREKCDLFVGEWIPNPSGPHYTNDSCTIVEPHQNCMKNGRPDTGYLYWKWKPRDCDLPMFNGKEFLETMRNKAWALIGDSISRNHVQSLICLLSKVEQAVEIYHDKEYRSKTWRFPSYEFTLSVIWSPFLVQADIFEDMNGVSSKDIQLHLDTLDNKWTRQFHKYDYIIIAGGKWFLKTAIYYEKRRIIGCHYCPGKNITEVGFEFAYKKALHLVLHHIIATKYKGVVFFRTSTPDHFENGEWWSGGTCNRTVPFRDGQMDLRDVDRVMRDIELEVFSEAVSFGSKKGIKMRLLDTTHISLMRPDGHPGPYRQFQPFAKNKTAEVQNDCLHWCLPGPIDSWSDVVMEMLRRG</sequence>
<dbReference type="EMBL" id="JAUJYO010000020">
    <property type="protein sequence ID" value="KAK1286229.1"/>
    <property type="molecule type" value="Genomic_DNA"/>
</dbReference>
<evidence type="ECO:0000259" key="8">
    <source>
        <dbReference type="Pfam" id="PF13839"/>
    </source>
</evidence>
<keyword evidence="11" id="KW-1185">Reference proteome</keyword>
<keyword evidence="3" id="KW-0812">Transmembrane</keyword>
<dbReference type="AlphaFoldDB" id="A0AAV9CBZ0"/>
<dbReference type="GO" id="GO:0000139">
    <property type="term" value="C:Golgi membrane"/>
    <property type="evidence" value="ECO:0007669"/>
    <property type="project" value="UniProtKB-SubCell"/>
</dbReference>
<reference evidence="10" key="1">
    <citation type="journal article" date="2023" name="Nat. Commun.">
        <title>Diploid and tetraploid genomes of Acorus and the evolution of monocots.</title>
        <authorList>
            <person name="Ma L."/>
            <person name="Liu K.W."/>
            <person name="Li Z."/>
            <person name="Hsiao Y.Y."/>
            <person name="Qi Y."/>
            <person name="Fu T."/>
            <person name="Tang G.D."/>
            <person name="Zhang D."/>
            <person name="Sun W.H."/>
            <person name="Liu D.K."/>
            <person name="Li Y."/>
            <person name="Chen G.Z."/>
            <person name="Liu X.D."/>
            <person name="Liao X.Y."/>
            <person name="Jiang Y.T."/>
            <person name="Yu X."/>
            <person name="Hao Y."/>
            <person name="Huang J."/>
            <person name="Zhao X.W."/>
            <person name="Ke S."/>
            <person name="Chen Y.Y."/>
            <person name="Wu W.L."/>
            <person name="Hsu J.L."/>
            <person name="Lin Y.F."/>
            <person name="Huang M.D."/>
            <person name="Li C.Y."/>
            <person name="Huang L."/>
            <person name="Wang Z.W."/>
            <person name="Zhao X."/>
            <person name="Zhong W.Y."/>
            <person name="Peng D.H."/>
            <person name="Ahmad S."/>
            <person name="Lan S."/>
            <person name="Zhang J.S."/>
            <person name="Tsai W.C."/>
            <person name="Van de Peer Y."/>
            <person name="Liu Z.J."/>
        </authorList>
    </citation>
    <scope>NUCLEOTIDE SEQUENCE</scope>
    <source>
        <strain evidence="10">CP</strain>
    </source>
</reference>
<feature type="domain" description="Trichome birefringence-like N-terminal" evidence="9">
    <location>
        <begin position="106"/>
        <end position="159"/>
    </location>
</feature>
<dbReference type="Pfam" id="PF13839">
    <property type="entry name" value="PC-Esterase"/>
    <property type="match status" value="1"/>
</dbReference>
<dbReference type="InterPro" id="IPR029962">
    <property type="entry name" value="TBL"/>
</dbReference>
<evidence type="ECO:0000256" key="1">
    <source>
        <dbReference type="ARBA" id="ARBA00004323"/>
    </source>
</evidence>
<evidence type="ECO:0000313" key="11">
    <source>
        <dbReference type="Proteomes" id="UP001180020"/>
    </source>
</evidence>
<evidence type="ECO:0000256" key="4">
    <source>
        <dbReference type="ARBA" id="ARBA00022968"/>
    </source>
</evidence>
<comment type="caution">
    <text evidence="10">The sequence shown here is derived from an EMBL/GenBank/DDBJ whole genome shotgun (WGS) entry which is preliminary data.</text>
</comment>
<keyword evidence="7" id="KW-0472">Membrane</keyword>
<evidence type="ECO:0000259" key="9">
    <source>
        <dbReference type="Pfam" id="PF14416"/>
    </source>
</evidence>
<protein>
    <recommendedName>
        <fullName evidence="12">Trichome birefringence-like N-terminal domain-containing protein</fullName>
    </recommendedName>
</protein>
<evidence type="ECO:0008006" key="12">
    <source>
        <dbReference type="Google" id="ProtNLM"/>
    </source>
</evidence>
<evidence type="ECO:0000256" key="5">
    <source>
        <dbReference type="ARBA" id="ARBA00022989"/>
    </source>
</evidence>
<evidence type="ECO:0000256" key="2">
    <source>
        <dbReference type="ARBA" id="ARBA00007727"/>
    </source>
</evidence>
<comment type="similarity">
    <text evidence="2">Belongs to the PC-esterase family. TBL subfamily.</text>
</comment>
<dbReference type="InterPro" id="IPR026057">
    <property type="entry name" value="TBL_C"/>
</dbReference>